<dbReference type="InterPro" id="IPR036735">
    <property type="entry name" value="NGN_dom_sf"/>
</dbReference>
<dbReference type="Proteomes" id="UP000273898">
    <property type="component" value="Unassembled WGS sequence"/>
</dbReference>
<dbReference type="PANTHER" id="PTHR30265">
    <property type="entry name" value="RHO-INTERACTING TRANSCRIPTION TERMINATION FACTOR NUSG"/>
    <property type="match status" value="1"/>
</dbReference>
<evidence type="ECO:0000313" key="7">
    <source>
        <dbReference type="Proteomes" id="UP000273898"/>
    </source>
</evidence>
<evidence type="ECO:0000313" key="5">
    <source>
        <dbReference type="EMBL" id="RLJ72743.1"/>
    </source>
</evidence>
<dbReference type="EMBL" id="RCCK01000014">
    <property type="protein sequence ID" value="RLJ72743.1"/>
    <property type="molecule type" value="Genomic_DNA"/>
</dbReference>
<reference evidence="6 8" key="2">
    <citation type="submission" date="2019-03" db="EMBL/GenBank/DDBJ databases">
        <authorList>
            <person name="He R.-H."/>
        </authorList>
    </citation>
    <scope>NUCLEOTIDE SEQUENCE [LARGE SCALE GENOMIC DNA]</scope>
    <source>
        <strain evidence="6 8">DSM 19624</strain>
    </source>
</reference>
<dbReference type="InterPro" id="IPR043425">
    <property type="entry name" value="NusG-like"/>
</dbReference>
<dbReference type="SMART" id="SM00738">
    <property type="entry name" value="NGN"/>
    <property type="match status" value="1"/>
</dbReference>
<dbReference type="EMBL" id="SOPX01000004">
    <property type="protein sequence ID" value="TFB29412.1"/>
    <property type="molecule type" value="Genomic_DNA"/>
</dbReference>
<keyword evidence="3" id="KW-0804">Transcription</keyword>
<dbReference type="AlphaFoldDB" id="A0A497XVV0"/>
<evidence type="ECO:0000313" key="6">
    <source>
        <dbReference type="EMBL" id="TFB29412.1"/>
    </source>
</evidence>
<dbReference type="PANTHER" id="PTHR30265:SF4">
    <property type="entry name" value="KOW MOTIF FAMILY PROTEIN, EXPRESSED"/>
    <property type="match status" value="1"/>
</dbReference>
<sequence length="169" mass="19601">MNNFNPGWFVIYTRPRHEKKVEDQLKERKIESFLPVRNEIKTWSDRKKMVKTPLFPSYIFVYIKELAQYYTATGLDGVIYFLKTGKNVSRVNEKVINDIQMLLDFGENISVSNSRFSTGQQLLIQKGPFVGRYCDFIEVNGSTLALVQLNVLQRSLTATLPYEYLTVAD</sequence>
<gene>
    <name evidence="5" type="ORF">BCL90_4384</name>
    <name evidence="6" type="ORF">E3V97_20455</name>
</gene>
<dbReference type="Pfam" id="PF02357">
    <property type="entry name" value="NusG"/>
    <property type="match status" value="1"/>
</dbReference>
<dbReference type="OrthoDB" id="9796143at2"/>
<name>A0A497XVV0_9SPHI</name>
<dbReference type="CDD" id="cd09895">
    <property type="entry name" value="NGN_SP_UpxY"/>
    <property type="match status" value="1"/>
</dbReference>
<comment type="caution">
    <text evidence="5">The sequence shown here is derived from an EMBL/GenBank/DDBJ whole genome shotgun (WGS) entry which is preliminary data.</text>
</comment>
<dbReference type="RefSeq" id="WP_121286858.1">
    <property type="nucleotide sequence ID" value="NZ_RCCK01000014.1"/>
</dbReference>
<accession>A0A497XVV0</accession>
<feature type="domain" description="NusG-like N-terminal" evidence="4">
    <location>
        <begin position="5"/>
        <end position="103"/>
    </location>
</feature>
<evidence type="ECO:0000256" key="2">
    <source>
        <dbReference type="ARBA" id="ARBA00023015"/>
    </source>
</evidence>
<evidence type="ECO:0000256" key="3">
    <source>
        <dbReference type="ARBA" id="ARBA00023163"/>
    </source>
</evidence>
<evidence type="ECO:0000313" key="8">
    <source>
        <dbReference type="Proteomes" id="UP000297429"/>
    </source>
</evidence>
<dbReference type="GO" id="GO:0031564">
    <property type="term" value="P:transcription antitermination"/>
    <property type="evidence" value="ECO:0007669"/>
    <property type="project" value="UniProtKB-KW"/>
</dbReference>
<keyword evidence="2" id="KW-0805">Transcription regulation</keyword>
<dbReference type="Gene3D" id="3.30.70.940">
    <property type="entry name" value="NusG, N-terminal domain"/>
    <property type="match status" value="1"/>
</dbReference>
<organism evidence="5 7">
    <name type="scientific">Pedobacter alluvionis</name>
    <dbReference type="NCBI Taxonomy" id="475253"/>
    <lineage>
        <taxon>Bacteria</taxon>
        <taxon>Pseudomonadati</taxon>
        <taxon>Bacteroidota</taxon>
        <taxon>Sphingobacteriia</taxon>
        <taxon>Sphingobacteriales</taxon>
        <taxon>Sphingobacteriaceae</taxon>
        <taxon>Pedobacter</taxon>
    </lineage>
</organism>
<dbReference type="Proteomes" id="UP000297429">
    <property type="component" value="Unassembled WGS sequence"/>
</dbReference>
<dbReference type="NCBIfam" id="NF033644">
    <property type="entry name" value="antiterm_UpxY"/>
    <property type="match status" value="1"/>
</dbReference>
<dbReference type="InterPro" id="IPR006645">
    <property type="entry name" value="NGN-like_dom"/>
</dbReference>
<dbReference type="GO" id="GO:0006354">
    <property type="term" value="P:DNA-templated transcription elongation"/>
    <property type="evidence" value="ECO:0007669"/>
    <property type="project" value="InterPro"/>
</dbReference>
<evidence type="ECO:0000259" key="4">
    <source>
        <dbReference type="SMART" id="SM00738"/>
    </source>
</evidence>
<keyword evidence="8" id="KW-1185">Reference proteome</keyword>
<keyword evidence="1" id="KW-0889">Transcription antitermination</keyword>
<reference evidence="5 7" key="1">
    <citation type="submission" date="2018-10" db="EMBL/GenBank/DDBJ databases">
        <title>Genomic Encyclopedia of Archaeal and Bacterial Type Strains, Phase II (KMG-II): from individual species to whole genera.</title>
        <authorList>
            <person name="Goeker M."/>
        </authorList>
    </citation>
    <scope>NUCLEOTIDE SEQUENCE [LARGE SCALE GENOMIC DNA]</scope>
    <source>
        <strain evidence="5 7">DSM 19624</strain>
    </source>
</reference>
<evidence type="ECO:0000256" key="1">
    <source>
        <dbReference type="ARBA" id="ARBA00022814"/>
    </source>
</evidence>
<dbReference type="SUPFAM" id="SSF82679">
    <property type="entry name" value="N-utilization substance G protein NusG, N-terminal domain"/>
    <property type="match status" value="1"/>
</dbReference>
<protein>
    <submittedName>
        <fullName evidence="5">Transcription antitermination factor NusG</fullName>
    </submittedName>
    <submittedName>
        <fullName evidence="6">UpxY family transcription antiterminator</fullName>
    </submittedName>
</protein>
<proteinExistence type="predicted"/>